<dbReference type="Pfam" id="PF00782">
    <property type="entry name" value="DSPc"/>
    <property type="match status" value="1"/>
</dbReference>
<evidence type="ECO:0000256" key="6">
    <source>
        <dbReference type="ARBA" id="ARBA00022912"/>
    </source>
</evidence>
<keyword evidence="5" id="KW-0378">Hydrolase</keyword>
<keyword evidence="14" id="KW-1185">Reference proteome</keyword>
<evidence type="ECO:0000259" key="11">
    <source>
        <dbReference type="PROSITE" id="PS50054"/>
    </source>
</evidence>
<dbReference type="PROSITE" id="PS50054">
    <property type="entry name" value="TYR_PHOSPHATASE_DUAL"/>
    <property type="match status" value="1"/>
</dbReference>
<evidence type="ECO:0000313" key="14">
    <source>
        <dbReference type="Proteomes" id="UP001159364"/>
    </source>
</evidence>
<evidence type="ECO:0000256" key="9">
    <source>
        <dbReference type="ARBA" id="ARBA00048336"/>
    </source>
</evidence>
<dbReference type="EMBL" id="JAIWQS010000004">
    <property type="protein sequence ID" value="KAJ8767532.1"/>
    <property type="molecule type" value="Genomic_DNA"/>
</dbReference>
<feature type="domain" description="Tyrosine-protein phosphatase" evidence="11">
    <location>
        <begin position="24"/>
        <end position="165"/>
    </location>
</feature>
<dbReference type="GO" id="GO:0043409">
    <property type="term" value="P:negative regulation of MAPK cascade"/>
    <property type="evidence" value="ECO:0007669"/>
    <property type="project" value="TreeGrafter"/>
</dbReference>
<keyword evidence="6" id="KW-0904">Protein phosphatase</keyword>
<evidence type="ECO:0008006" key="15">
    <source>
        <dbReference type="Google" id="ProtNLM"/>
    </source>
</evidence>
<dbReference type="AlphaFoldDB" id="A0AAV8TKV9"/>
<evidence type="ECO:0000256" key="1">
    <source>
        <dbReference type="ARBA" id="ARBA00004123"/>
    </source>
</evidence>
<dbReference type="GO" id="GO:0008330">
    <property type="term" value="F:protein tyrosine/threonine phosphatase activity"/>
    <property type="evidence" value="ECO:0007669"/>
    <property type="project" value="TreeGrafter"/>
</dbReference>
<evidence type="ECO:0000256" key="3">
    <source>
        <dbReference type="ARBA" id="ARBA00008601"/>
    </source>
</evidence>
<dbReference type="InterPro" id="IPR000387">
    <property type="entry name" value="Tyr_Pase_dom"/>
</dbReference>
<comment type="catalytic activity">
    <reaction evidence="8">
        <text>O-phospho-L-seryl-[protein] + H2O = L-seryl-[protein] + phosphate</text>
        <dbReference type="Rhea" id="RHEA:20629"/>
        <dbReference type="Rhea" id="RHEA-COMP:9863"/>
        <dbReference type="Rhea" id="RHEA-COMP:11604"/>
        <dbReference type="ChEBI" id="CHEBI:15377"/>
        <dbReference type="ChEBI" id="CHEBI:29999"/>
        <dbReference type="ChEBI" id="CHEBI:43474"/>
        <dbReference type="ChEBI" id="CHEBI:83421"/>
        <dbReference type="EC" id="3.1.3.16"/>
    </reaction>
</comment>
<comment type="subcellular location">
    <subcellularLocation>
        <location evidence="2">Cytoplasm</location>
    </subcellularLocation>
    <subcellularLocation>
        <location evidence="1">Nucleus</location>
    </subcellularLocation>
</comment>
<dbReference type="PANTHER" id="PTHR10159:SF503">
    <property type="entry name" value="DUAL SPECIFICITY PROTEIN PHOSPHATASE 1B"/>
    <property type="match status" value="1"/>
</dbReference>
<gene>
    <name evidence="13" type="ORF">K2173_017601</name>
</gene>
<comment type="catalytic activity">
    <reaction evidence="9">
        <text>O-phospho-L-threonyl-[protein] + H2O = L-threonyl-[protein] + phosphate</text>
        <dbReference type="Rhea" id="RHEA:47004"/>
        <dbReference type="Rhea" id="RHEA-COMP:11060"/>
        <dbReference type="Rhea" id="RHEA-COMP:11605"/>
        <dbReference type="ChEBI" id="CHEBI:15377"/>
        <dbReference type="ChEBI" id="CHEBI:30013"/>
        <dbReference type="ChEBI" id="CHEBI:43474"/>
        <dbReference type="ChEBI" id="CHEBI:61977"/>
        <dbReference type="EC" id="3.1.3.16"/>
    </reaction>
</comment>
<reference evidence="13 14" key="1">
    <citation type="submission" date="2021-09" db="EMBL/GenBank/DDBJ databases">
        <title>Genomic insights and catalytic innovation underlie evolution of tropane alkaloids biosynthesis.</title>
        <authorList>
            <person name="Wang Y.-J."/>
            <person name="Tian T."/>
            <person name="Huang J.-P."/>
            <person name="Huang S.-X."/>
        </authorList>
    </citation>
    <scope>NUCLEOTIDE SEQUENCE [LARGE SCALE GENOMIC DNA]</scope>
    <source>
        <strain evidence="13">KIB-2018</strain>
        <tissue evidence="13">Leaf</tissue>
    </source>
</reference>
<evidence type="ECO:0000256" key="4">
    <source>
        <dbReference type="ARBA" id="ARBA00022490"/>
    </source>
</evidence>
<dbReference type="InterPro" id="IPR029021">
    <property type="entry name" value="Prot-tyrosine_phosphatase-like"/>
</dbReference>
<dbReference type="GO" id="GO:0004722">
    <property type="term" value="F:protein serine/threonine phosphatase activity"/>
    <property type="evidence" value="ECO:0007669"/>
    <property type="project" value="UniProtKB-EC"/>
</dbReference>
<dbReference type="Gene3D" id="3.90.190.10">
    <property type="entry name" value="Protein tyrosine phosphatase superfamily"/>
    <property type="match status" value="1"/>
</dbReference>
<dbReference type="GO" id="GO:0017017">
    <property type="term" value="F:MAP kinase tyrosine/serine/threonine phosphatase activity"/>
    <property type="evidence" value="ECO:0007669"/>
    <property type="project" value="TreeGrafter"/>
</dbReference>
<dbReference type="GO" id="GO:0033550">
    <property type="term" value="F:MAP kinase tyrosine phosphatase activity"/>
    <property type="evidence" value="ECO:0007669"/>
    <property type="project" value="TreeGrafter"/>
</dbReference>
<evidence type="ECO:0000256" key="10">
    <source>
        <dbReference type="ARBA" id="ARBA00051722"/>
    </source>
</evidence>
<dbReference type="GO" id="GO:0005737">
    <property type="term" value="C:cytoplasm"/>
    <property type="evidence" value="ECO:0007669"/>
    <property type="project" value="UniProtKB-SubCell"/>
</dbReference>
<dbReference type="SMART" id="SM00195">
    <property type="entry name" value="DSPc"/>
    <property type="match status" value="1"/>
</dbReference>
<sequence length="177" mass="19978">MDDPYGNNSSANVEVNEVFEEVCDLCQIEEGLFLGSMEDANKKDALKRSNITHILAVDKALEPSFPNDFVYKIVRVLDKENVYIAQFFDDCFNFINEAKRLKGGVLVHCFGGISRSVTIVVAYLIKERSMKLSQALDYVRRRRPEADPNAGFLLQLLLFEKSLQSIGKPKVDCCSIC</sequence>
<evidence type="ECO:0000256" key="7">
    <source>
        <dbReference type="ARBA" id="ARBA00023242"/>
    </source>
</evidence>
<dbReference type="PANTHER" id="PTHR10159">
    <property type="entry name" value="DUAL SPECIFICITY PROTEIN PHOSPHATASE"/>
    <property type="match status" value="1"/>
</dbReference>
<evidence type="ECO:0000313" key="13">
    <source>
        <dbReference type="EMBL" id="KAJ8767532.1"/>
    </source>
</evidence>
<dbReference type="FunFam" id="3.90.190.10:FF:000056">
    <property type="entry name" value="Dual specificity phosphatase 12"/>
    <property type="match status" value="1"/>
</dbReference>
<comment type="caution">
    <text evidence="13">The sequence shown here is derived from an EMBL/GenBank/DDBJ whole genome shotgun (WGS) entry which is preliminary data.</text>
</comment>
<dbReference type="GO" id="GO:0005634">
    <property type="term" value="C:nucleus"/>
    <property type="evidence" value="ECO:0007669"/>
    <property type="project" value="UniProtKB-SubCell"/>
</dbReference>
<evidence type="ECO:0000256" key="8">
    <source>
        <dbReference type="ARBA" id="ARBA00047761"/>
    </source>
</evidence>
<dbReference type="InterPro" id="IPR000340">
    <property type="entry name" value="Dual-sp_phosphatase_cat-dom"/>
</dbReference>
<keyword evidence="4" id="KW-0963">Cytoplasm</keyword>
<dbReference type="CDD" id="cd14498">
    <property type="entry name" value="DSP"/>
    <property type="match status" value="1"/>
</dbReference>
<comment type="similarity">
    <text evidence="3">Belongs to the protein-tyrosine phosphatase family. Non-receptor class dual specificity subfamily.</text>
</comment>
<evidence type="ECO:0000256" key="2">
    <source>
        <dbReference type="ARBA" id="ARBA00004496"/>
    </source>
</evidence>
<protein>
    <recommendedName>
        <fullName evidence="15">Dual specificity protein phosphatase 1</fullName>
    </recommendedName>
</protein>
<accession>A0AAV8TKV9</accession>
<dbReference type="PROSITE" id="PS50056">
    <property type="entry name" value="TYR_PHOSPHATASE_2"/>
    <property type="match status" value="1"/>
</dbReference>
<organism evidence="13 14">
    <name type="scientific">Erythroxylum novogranatense</name>
    <dbReference type="NCBI Taxonomy" id="1862640"/>
    <lineage>
        <taxon>Eukaryota</taxon>
        <taxon>Viridiplantae</taxon>
        <taxon>Streptophyta</taxon>
        <taxon>Embryophyta</taxon>
        <taxon>Tracheophyta</taxon>
        <taxon>Spermatophyta</taxon>
        <taxon>Magnoliopsida</taxon>
        <taxon>eudicotyledons</taxon>
        <taxon>Gunneridae</taxon>
        <taxon>Pentapetalae</taxon>
        <taxon>rosids</taxon>
        <taxon>fabids</taxon>
        <taxon>Malpighiales</taxon>
        <taxon>Erythroxylaceae</taxon>
        <taxon>Erythroxylum</taxon>
    </lineage>
</organism>
<keyword evidence="7" id="KW-0539">Nucleus</keyword>
<name>A0AAV8TKV9_9ROSI</name>
<dbReference type="Proteomes" id="UP001159364">
    <property type="component" value="Linkage Group LG04"/>
</dbReference>
<evidence type="ECO:0000256" key="5">
    <source>
        <dbReference type="ARBA" id="ARBA00022801"/>
    </source>
</evidence>
<dbReference type="SUPFAM" id="SSF52799">
    <property type="entry name" value="(Phosphotyrosine protein) phosphatases II"/>
    <property type="match status" value="1"/>
</dbReference>
<evidence type="ECO:0000259" key="12">
    <source>
        <dbReference type="PROSITE" id="PS50056"/>
    </source>
</evidence>
<proteinExistence type="inferred from homology"/>
<dbReference type="InterPro" id="IPR020422">
    <property type="entry name" value="TYR_PHOSPHATASE_DUAL_dom"/>
</dbReference>
<comment type="catalytic activity">
    <reaction evidence="10">
        <text>O-phospho-L-tyrosyl-[protein] + H2O = L-tyrosyl-[protein] + phosphate</text>
        <dbReference type="Rhea" id="RHEA:10684"/>
        <dbReference type="Rhea" id="RHEA-COMP:10136"/>
        <dbReference type="Rhea" id="RHEA-COMP:20101"/>
        <dbReference type="ChEBI" id="CHEBI:15377"/>
        <dbReference type="ChEBI" id="CHEBI:43474"/>
        <dbReference type="ChEBI" id="CHEBI:46858"/>
        <dbReference type="ChEBI" id="CHEBI:61978"/>
        <dbReference type="EC" id="3.1.3.48"/>
    </reaction>
</comment>
<feature type="domain" description="Tyrosine specific protein phosphatases" evidence="12">
    <location>
        <begin position="92"/>
        <end position="144"/>
    </location>
</feature>